<feature type="binding site" evidence="16">
    <location>
        <position position="186"/>
    </location>
    <ligand>
        <name>substrate</name>
    </ligand>
</feature>
<protein>
    <recommendedName>
        <fullName evidence="14">Riboflavin biosynthesis protein RibD</fullName>
    </recommendedName>
    <domain>
        <recommendedName>
            <fullName evidence="14">Diaminohydroxyphosphoribosylaminopyrimidine deaminase</fullName>
            <shortName evidence="14">DRAP deaminase</shortName>
            <ecNumber evidence="14">3.5.4.26</ecNumber>
        </recommendedName>
        <alternativeName>
            <fullName evidence="14">Riboflavin-specific deaminase</fullName>
        </alternativeName>
    </domain>
    <domain>
        <recommendedName>
            <fullName evidence="14">5-amino-6-(5-phosphoribosylamino)uracil reductase</fullName>
            <ecNumber evidence="14">1.1.1.193</ecNumber>
        </recommendedName>
        <alternativeName>
            <fullName evidence="14">HTP reductase</fullName>
        </alternativeName>
    </domain>
</protein>
<keyword evidence="10 14" id="KW-0560">Oxidoreductase</keyword>
<comment type="cofactor">
    <cofactor evidence="14 17">
        <name>Zn(2+)</name>
        <dbReference type="ChEBI" id="CHEBI:29105"/>
    </cofactor>
    <text evidence="14 17">Binds 1 zinc ion.</text>
</comment>
<evidence type="ECO:0000256" key="3">
    <source>
        <dbReference type="ARBA" id="ARBA00004910"/>
    </source>
</evidence>
<dbReference type="Proteomes" id="UP000614410">
    <property type="component" value="Unassembled WGS sequence"/>
</dbReference>
<dbReference type="GO" id="GO:0008270">
    <property type="term" value="F:zinc ion binding"/>
    <property type="evidence" value="ECO:0007669"/>
    <property type="project" value="InterPro"/>
</dbReference>
<evidence type="ECO:0000256" key="4">
    <source>
        <dbReference type="ARBA" id="ARBA00005259"/>
    </source>
</evidence>
<dbReference type="GO" id="GO:0008703">
    <property type="term" value="F:5-amino-6-(5-phosphoribosylamino)uracil reductase activity"/>
    <property type="evidence" value="ECO:0007669"/>
    <property type="project" value="UniProtKB-EC"/>
</dbReference>
<evidence type="ECO:0000256" key="7">
    <source>
        <dbReference type="ARBA" id="ARBA00022723"/>
    </source>
</evidence>
<dbReference type="Gene3D" id="3.40.430.10">
    <property type="entry name" value="Dihydrofolate Reductase, subunit A"/>
    <property type="match status" value="1"/>
</dbReference>
<evidence type="ECO:0000256" key="6">
    <source>
        <dbReference type="ARBA" id="ARBA00022619"/>
    </source>
</evidence>
<feature type="binding site" evidence="17">
    <location>
        <position position="52"/>
    </location>
    <ligand>
        <name>Zn(2+)</name>
        <dbReference type="ChEBI" id="CHEBI:29105"/>
        <note>catalytic</note>
    </ligand>
</feature>
<dbReference type="EMBL" id="JAEKNN010000021">
    <property type="protein sequence ID" value="MBJ7608612.1"/>
    <property type="molecule type" value="Genomic_DNA"/>
</dbReference>
<dbReference type="Pfam" id="PF00383">
    <property type="entry name" value="dCMP_cyt_deam_1"/>
    <property type="match status" value="1"/>
</dbReference>
<dbReference type="NCBIfam" id="TIGR00227">
    <property type="entry name" value="ribD_Cterm"/>
    <property type="match status" value="1"/>
</dbReference>
<accession>A0A934KP07</accession>
<dbReference type="InterPro" id="IPR016193">
    <property type="entry name" value="Cytidine_deaminase-like"/>
</dbReference>
<dbReference type="InterPro" id="IPR024072">
    <property type="entry name" value="DHFR-like_dom_sf"/>
</dbReference>
<dbReference type="PIRSF" id="PIRSF006769">
    <property type="entry name" value="RibD"/>
    <property type="match status" value="1"/>
</dbReference>
<evidence type="ECO:0000256" key="11">
    <source>
        <dbReference type="ARBA" id="ARBA00023268"/>
    </source>
</evidence>
<comment type="pathway">
    <text evidence="3 14">Cofactor biosynthesis; riboflavin biosynthesis; 5-amino-6-(D-ribitylamino)uracil from GTP: step 3/4.</text>
</comment>
<feature type="binding site" evidence="16">
    <location>
        <position position="170"/>
    </location>
    <ligand>
        <name>substrate</name>
    </ligand>
</feature>
<feature type="binding site" evidence="16">
    <location>
        <position position="224"/>
    </location>
    <ligand>
        <name>NADP(+)</name>
        <dbReference type="ChEBI" id="CHEBI:58349"/>
    </ligand>
</feature>
<dbReference type="InterPro" id="IPR002734">
    <property type="entry name" value="RibDG_C"/>
</dbReference>
<dbReference type="PROSITE" id="PS51747">
    <property type="entry name" value="CYT_DCMP_DEAMINASES_2"/>
    <property type="match status" value="1"/>
</dbReference>
<feature type="domain" description="CMP/dCMP-type deaminase" evidence="18">
    <location>
        <begin position="3"/>
        <end position="113"/>
    </location>
</feature>
<feature type="binding site" evidence="16">
    <location>
        <position position="294"/>
    </location>
    <ligand>
        <name>substrate</name>
    </ligand>
</feature>
<name>A0A934KP07_9BACT</name>
<dbReference type="EC" id="3.5.4.26" evidence="14"/>
<keyword evidence="11" id="KW-0511">Multifunctional enzyme</keyword>
<feature type="binding site" evidence="16">
    <location>
        <position position="198"/>
    </location>
    <ligand>
        <name>NADP(+)</name>
        <dbReference type="ChEBI" id="CHEBI:58349"/>
    </ligand>
</feature>
<evidence type="ECO:0000256" key="13">
    <source>
        <dbReference type="ARBA" id="ARBA00049886"/>
    </source>
</evidence>
<comment type="function">
    <text evidence="1 14">Converts 2,5-diamino-6-(ribosylamino)-4(3h)-pyrimidinone 5'-phosphate into 5-amino-6-(ribosylamino)-2,4(1h,3h)-pyrimidinedione 5'-phosphate.</text>
</comment>
<evidence type="ECO:0000313" key="20">
    <source>
        <dbReference type="Proteomes" id="UP000614410"/>
    </source>
</evidence>
<feature type="binding site" evidence="17">
    <location>
        <position position="77"/>
    </location>
    <ligand>
        <name>Zn(2+)</name>
        <dbReference type="ChEBI" id="CHEBI:29105"/>
        <note>catalytic</note>
    </ligand>
</feature>
<dbReference type="GO" id="GO:0009231">
    <property type="term" value="P:riboflavin biosynthetic process"/>
    <property type="evidence" value="ECO:0007669"/>
    <property type="project" value="UniProtKB-KW"/>
</dbReference>
<organism evidence="19 20">
    <name type="scientific">Candidatus Amunia macphersoniae</name>
    <dbReference type="NCBI Taxonomy" id="3127014"/>
    <lineage>
        <taxon>Bacteria</taxon>
        <taxon>Bacillati</taxon>
        <taxon>Candidatus Dormiibacterota</taxon>
        <taxon>Candidatus Dormibacteria</taxon>
        <taxon>Candidatus Aeolococcales</taxon>
        <taxon>Candidatus Aeolococcaceae</taxon>
        <taxon>Candidatus Amunia</taxon>
    </lineage>
</organism>
<dbReference type="GO" id="GO:0050661">
    <property type="term" value="F:NADP binding"/>
    <property type="evidence" value="ECO:0007669"/>
    <property type="project" value="InterPro"/>
</dbReference>
<dbReference type="InterPro" id="IPR050765">
    <property type="entry name" value="Riboflavin_Biosynth_HTPR"/>
</dbReference>
<dbReference type="InterPro" id="IPR016192">
    <property type="entry name" value="APOBEC/CMP_deaminase_Zn-bd"/>
</dbReference>
<dbReference type="GO" id="GO:0008835">
    <property type="term" value="F:diaminohydroxyphosphoribosylaminopyrimidine deaminase activity"/>
    <property type="evidence" value="ECO:0007669"/>
    <property type="project" value="UniProtKB-EC"/>
</dbReference>
<keyword evidence="6 14" id="KW-0686">Riboflavin biosynthesis</keyword>
<feature type="binding site" evidence="16">
    <location>
        <position position="209"/>
    </location>
    <ligand>
        <name>substrate</name>
    </ligand>
</feature>
<keyword evidence="14 19" id="KW-0378">Hydrolase</keyword>
<evidence type="ECO:0000256" key="15">
    <source>
        <dbReference type="PIRSR" id="PIRSR006769-1"/>
    </source>
</evidence>
<evidence type="ECO:0000256" key="10">
    <source>
        <dbReference type="ARBA" id="ARBA00023002"/>
    </source>
</evidence>
<dbReference type="PANTHER" id="PTHR38011">
    <property type="entry name" value="DIHYDROFOLATE REDUCTASE FAMILY PROTEIN (AFU_ORTHOLOGUE AFUA_8G06820)"/>
    <property type="match status" value="1"/>
</dbReference>
<evidence type="ECO:0000256" key="12">
    <source>
        <dbReference type="ARBA" id="ARBA00049861"/>
    </source>
</evidence>
<evidence type="ECO:0000256" key="5">
    <source>
        <dbReference type="ARBA" id="ARBA00007417"/>
    </source>
</evidence>
<dbReference type="CDD" id="cd01284">
    <property type="entry name" value="Riboflavin_deaminase-reductase"/>
    <property type="match status" value="1"/>
</dbReference>
<evidence type="ECO:0000259" key="18">
    <source>
        <dbReference type="PROSITE" id="PS51747"/>
    </source>
</evidence>
<feature type="binding site" evidence="16">
    <location>
        <position position="206"/>
    </location>
    <ligand>
        <name>substrate</name>
    </ligand>
</feature>
<evidence type="ECO:0000256" key="14">
    <source>
        <dbReference type="PIRNR" id="PIRNR006769"/>
    </source>
</evidence>
<dbReference type="PANTHER" id="PTHR38011:SF7">
    <property type="entry name" value="2,5-DIAMINO-6-RIBOSYLAMINO-4(3H)-PYRIMIDINONE 5'-PHOSPHATE REDUCTASE"/>
    <property type="match status" value="1"/>
</dbReference>
<dbReference type="EC" id="1.1.1.193" evidence="14"/>
<dbReference type="InterPro" id="IPR002125">
    <property type="entry name" value="CMP_dCMP_dom"/>
</dbReference>
<evidence type="ECO:0000256" key="16">
    <source>
        <dbReference type="PIRSR" id="PIRSR006769-2"/>
    </source>
</evidence>
<keyword evidence="9 14" id="KW-0521">NADP</keyword>
<comment type="similarity">
    <text evidence="4 14">In the N-terminal section; belongs to the cytidine and deoxycytidylate deaminase family.</text>
</comment>
<gene>
    <name evidence="19" type="primary">ribD</name>
    <name evidence="19" type="ORF">JF887_04155</name>
</gene>
<dbReference type="Gene3D" id="3.40.140.10">
    <property type="entry name" value="Cytidine Deaminase, domain 2"/>
    <property type="match status" value="1"/>
</dbReference>
<keyword evidence="7 14" id="KW-0479">Metal-binding</keyword>
<evidence type="ECO:0000256" key="2">
    <source>
        <dbReference type="ARBA" id="ARBA00004882"/>
    </source>
</evidence>
<feature type="binding site" evidence="16">
    <location>
        <begin position="296"/>
        <end position="302"/>
    </location>
    <ligand>
        <name>NADP(+)</name>
        <dbReference type="ChEBI" id="CHEBI:58349"/>
    </ligand>
</feature>
<reference evidence="19 20" key="1">
    <citation type="submission" date="2020-10" db="EMBL/GenBank/DDBJ databases">
        <title>Ca. Dormibacterota MAGs.</title>
        <authorList>
            <person name="Montgomery K."/>
        </authorList>
    </citation>
    <scope>NUCLEOTIDE SEQUENCE [LARGE SCALE GENOMIC DNA]</scope>
    <source>
        <strain evidence="19">Mitchell_Peninsula_5</strain>
    </source>
</reference>
<dbReference type="NCBIfam" id="TIGR00326">
    <property type="entry name" value="eubact_ribD"/>
    <property type="match status" value="1"/>
</dbReference>
<proteinExistence type="inferred from homology"/>
<dbReference type="AlphaFoldDB" id="A0A934KP07"/>
<dbReference type="SUPFAM" id="SSF53597">
    <property type="entry name" value="Dihydrofolate reductase-like"/>
    <property type="match status" value="1"/>
</dbReference>
<keyword evidence="8 14" id="KW-0862">Zinc</keyword>
<evidence type="ECO:0000256" key="9">
    <source>
        <dbReference type="ARBA" id="ARBA00022857"/>
    </source>
</evidence>
<sequence>MAHDDRALMTLALAHAAAADFATSPNPMVGAVVARDGAVLAAGHHARAGEAHAEVNALEAAGDAARGSDLFITLEPCSVRGRTPPCVDAVIAAAPRRVVVAMLDPNPQVSGRGVAAVEAAGIPVEVGLGAAEAERLNRFYLTHARTGLPFVTAKFAASLDGRIATRGGQSRWITSAASREMAHHLRRRHDAVLVGATTVITDDPQLTVRLDGQPRQPVRVVVDSTLRIPPTARLFEPGAPVMIATTSAATADRLESLRAAGAEVLVLPAVADRVDLRALLRTLGERNLISVIAEGGSALLGALFDMRAVDALVAFLAPRLIGGVSAPAAIGGAGAATLAESIHLSDLEVERVGGDLVVTGYCVR</sequence>
<feature type="binding site" evidence="16">
    <location>
        <position position="156"/>
    </location>
    <ligand>
        <name>NADP(+)</name>
        <dbReference type="ChEBI" id="CHEBI:58349"/>
    </ligand>
</feature>
<dbReference type="PROSITE" id="PS00903">
    <property type="entry name" value="CYT_DCMP_DEAMINASES_1"/>
    <property type="match status" value="1"/>
</dbReference>
<comment type="similarity">
    <text evidence="5 14">In the C-terminal section; belongs to the HTP reductase family.</text>
</comment>
<dbReference type="SUPFAM" id="SSF53927">
    <property type="entry name" value="Cytidine deaminase-like"/>
    <property type="match status" value="1"/>
</dbReference>
<dbReference type="InterPro" id="IPR004794">
    <property type="entry name" value="Eubact_RibD"/>
</dbReference>
<evidence type="ECO:0000256" key="8">
    <source>
        <dbReference type="ARBA" id="ARBA00022833"/>
    </source>
</evidence>
<dbReference type="Pfam" id="PF01872">
    <property type="entry name" value="RibD_C"/>
    <property type="match status" value="1"/>
</dbReference>
<evidence type="ECO:0000313" key="19">
    <source>
        <dbReference type="EMBL" id="MBJ7608612.1"/>
    </source>
</evidence>
<feature type="binding site" evidence="16">
    <location>
        <position position="202"/>
    </location>
    <ligand>
        <name>NADP(+)</name>
        <dbReference type="ChEBI" id="CHEBI:58349"/>
    </ligand>
</feature>
<feature type="active site" description="Proton donor" evidence="15">
    <location>
        <position position="54"/>
    </location>
</feature>
<feature type="binding site" evidence="17">
    <location>
        <position position="86"/>
    </location>
    <ligand>
        <name>Zn(2+)</name>
        <dbReference type="ChEBI" id="CHEBI:29105"/>
        <note>catalytic</note>
    </ligand>
</feature>
<comment type="catalytic activity">
    <reaction evidence="13 14">
        <text>2,5-diamino-6-hydroxy-4-(5-phosphoribosylamino)-pyrimidine + H2O + H(+) = 5-amino-6-(5-phospho-D-ribosylamino)uracil + NH4(+)</text>
        <dbReference type="Rhea" id="RHEA:21868"/>
        <dbReference type="ChEBI" id="CHEBI:15377"/>
        <dbReference type="ChEBI" id="CHEBI:15378"/>
        <dbReference type="ChEBI" id="CHEBI:28938"/>
        <dbReference type="ChEBI" id="CHEBI:58453"/>
        <dbReference type="ChEBI" id="CHEBI:58614"/>
        <dbReference type="EC" id="3.5.4.26"/>
    </reaction>
</comment>
<feature type="binding site" evidence="16">
    <location>
        <position position="172"/>
    </location>
    <ligand>
        <name>NADP(+)</name>
        <dbReference type="ChEBI" id="CHEBI:58349"/>
    </ligand>
</feature>
<comment type="pathway">
    <text evidence="2 14">Cofactor biosynthesis; riboflavin biosynthesis; 5-amino-6-(D-ribitylamino)uracil from GTP: step 2/4.</text>
</comment>
<comment type="catalytic activity">
    <reaction evidence="12 14">
        <text>5-amino-6-(5-phospho-D-ribitylamino)uracil + NADP(+) = 5-amino-6-(5-phospho-D-ribosylamino)uracil + NADPH + H(+)</text>
        <dbReference type="Rhea" id="RHEA:17845"/>
        <dbReference type="ChEBI" id="CHEBI:15378"/>
        <dbReference type="ChEBI" id="CHEBI:57783"/>
        <dbReference type="ChEBI" id="CHEBI:58349"/>
        <dbReference type="ChEBI" id="CHEBI:58421"/>
        <dbReference type="ChEBI" id="CHEBI:58453"/>
        <dbReference type="EC" id="1.1.1.193"/>
    </reaction>
</comment>
<evidence type="ECO:0000256" key="1">
    <source>
        <dbReference type="ARBA" id="ARBA00002151"/>
    </source>
</evidence>
<evidence type="ECO:0000256" key="17">
    <source>
        <dbReference type="PIRSR" id="PIRSR006769-3"/>
    </source>
</evidence>
<dbReference type="InterPro" id="IPR011549">
    <property type="entry name" value="RibD_C"/>
</dbReference>
<comment type="caution">
    <text evidence="19">The sequence shown here is derived from an EMBL/GenBank/DDBJ whole genome shotgun (WGS) entry which is preliminary data.</text>
</comment>